<dbReference type="SMART" id="SM00501">
    <property type="entry name" value="BRIGHT"/>
    <property type="match status" value="1"/>
</dbReference>
<comment type="caution">
    <text evidence="3">The sequence shown here is derived from an EMBL/GenBank/DDBJ whole genome shotgun (WGS) entry which is preliminary data.</text>
</comment>
<evidence type="ECO:0000256" key="1">
    <source>
        <dbReference type="SAM" id="MobiDB-lite"/>
    </source>
</evidence>
<organism evidence="3 4">
    <name type="scientific">Pieris brassicae</name>
    <name type="common">White butterfly</name>
    <name type="synonym">Large white butterfly</name>
    <dbReference type="NCBI Taxonomy" id="7116"/>
    <lineage>
        <taxon>Eukaryota</taxon>
        <taxon>Metazoa</taxon>
        <taxon>Ecdysozoa</taxon>
        <taxon>Arthropoda</taxon>
        <taxon>Hexapoda</taxon>
        <taxon>Insecta</taxon>
        <taxon>Pterygota</taxon>
        <taxon>Neoptera</taxon>
        <taxon>Endopterygota</taxon>
        <taxon>Lepidoptera</taxon>
        <taxon>Glossata</taxon>
        <taxon>Ditrysia</taxon>
        <taxon>Papilionoidea</taxon>
        <taxon>Pieridae</taxon>
        <taxon>Pierinae</taxon>
        <taxon>Pieris</taxon>
    </lineage>
</organism>
<feature type="region of interest" description="Disordered" evidence="1">
    <location>
        <begin position="898"/>
        <end position="917"/>
    </location>
</feature>
<feature type="region of interest" description="Disordered" evidence="1">
    <location>
        <begin position="837"/>
        <end position="892"/>
    </location>
</feature>
<dbReference type="AlphaFoldDB" id="A0A9P0TM87"/>
<name>A0A9P0TM87_PIEBR</name>
<dbReference type="EMBL" id="CALOZG010000040">
    <property type="protein sequence ID" value="CAH4034316.1"/>
    <property type="molecule type" value="Genomic_DNA"/>
</dbReference>
<dbReference type="Proteomes" id="UP001152562">
    <property type="component" value="Unassembled WGS sequence"/>
</dbReference>
<feature type="compositionally biased region" description="Basic residues" evidence="1">
    <location>
        <begin position="240"/>
        <end position="252"/>
    </location>
</feature>
<evidence type="ECO:0000313" key="4">
    <source>
        <dbReference type="Proteomes" id="UP001152562"/>
    </source>
</evidence>
<dbReference type="GO" id="GO:0003677">
    <property type="term" value="F:DNA binding"/>
    <property type="evidence" value="ECO:0007669"/>
    <property type="project" value="InterPro"/>
</dbReference>
<dbReference type="InterPro" id="IPR036431">
    <property type="entry name" value="ARID_dom_sf"/>
</dbReference>
<proteinExistence type="predicted"/>
<feature type="region of interest" description="Disordered" evidence="1">
    <location>
        <begin position="554"/>
        <end position="625"/>
    </location>
</feature>
<feature type="compositionally biased region" description="Low complexity" evidence="1">
    <location>
        <begin position="580"/>
        <end position="590"/>
    </location>
</feature>
<sequence>MEKPSYKLVGAPCGHHGQYTFYKALRLTGSLERIIAIGDFFFVRIWQDSELVSIGELQLLWTDRVSDQTLVSLRLYFLPENTPDGRGQQGQDEVLAINEKVVLRAEDLLSWVCDGGGWRWGIRAVWKEACAPPAETKLTSPLHLTKLDFSDVEKEKSTMSLDADSPGVVVFSYPRYCRYRAILARLEGIQADWLRDSLVAALGGYAAPTNNTRILYCKDTFEYPELEGHEFVCNHLAPKMKGRPRGRRRARARDRDHDPDSDRDSRSSDSDAASPSDPRIQRRVSLRIGADKPSEDDEGGKEKEKDEAFLLELREFYKEDVKIVHTKYNYISLRKLYSRVKSYGGYETVCRGRIWCLIYEGKLAPRAKKLYERYLLPLENHQRRQNSRLLPKINGKIDDKTIDTIDVTDSPLRDIDKPIDKADKRLRTPSPKDKIILDNETGEILKDEINVTSKPAEELNREFLEALSKQKETEEREEKEKVKISVKPVEKLIENDDKGFLNELTQKLHLGNTDTTILKELSDAQSSVASNALTSLSSLSEKYAVNGHSAVPALGIDQQKSRPVGRSSLRAVRVKPMRPQLPSSTPPQSSVTENSPPPPAPLTNFGIHHPPAPPRHVPLKPSSHSDDEIVEVPYIPKTPEIIDLDEYPESPQGVKKKKLDILKERGLEVTAIPPAPIWPQVLATPIAPLINPTPVILNPAVQHQIMTQAQLFQMYNIMPPNYNNGAVPPRVIQATSAFGSSGPEKTVYGNPKDPFMPPPHVLQGTPIKPQRSIQVAGPTPQDILDLTCKSLSPPPQKPAVEIVRLPAQSPSKTPTPQNLSKNYTLVDGKAVVGSNLEITLVNPKTPTPPKRPPQKRSSNGKFISTKTPTPPKDYTKPFPPPSPSGVKKPPIVVPNYQISRDDVSPTSSTGSKESQNSVQNNLANVFKGQNLTQMMDMQKNAPLTPFMDPMYMNAFYSSLGQMDQRQLALYRDFMANQFRGYSGLLNIGTPTTKN</sequence>
<feature type="compositionally biased region" description="Polar residues" evidence="1">
    <location>
        <begin position="904"/>
        <end position="917"/>
    </location>
</feature>
<feature type="compositionally biased region" description="Basic and acidic residues" evidence="1">
    <location>
        <begin position="253"/>
        <end position="269"/>
    </location>
</feature>
<feature type="domain" description="ARID" evidence="2">
    <location>
        <begin position="304"/>
        <end position="384"/>
    </location>
</feature>
<keyword evidence="4" id="KW-1185">Reference proteome</keyword>
<feature type="region of interest" description="Disordered" evidence="1">
    <location>
        <begin position="240"/>
        <end position="304"/>
    </location>
</feature>
<reference evidence="3" key="1">
    <citation type="submission" date="2022-05" db="EMBL/GenBank/DDBJ databases">
        <authorList>
            <person name="Okamura Y."/>
        </authorList>
    </citation>
    <scope>NUCLEOTIDE SEQUENCE</scope>
</reference>
<accession>A0A9P0TM87</accession>
<evidence type="ECO:0000313" key="3">
    <source>
        <dbReference type="EMBL" id="CAH4034316.1"/>
    </source>
</evidence>
<dbReference type="CDD" id="cd16100">
    <property type="entry name" value="ARID"/>
    <property type="match status" value="1"/>
</dbReference>
<dbReference type="InterPro" id="IPR001606">
    <property type="entry name" value="ARID_dom"/>
</dbReference>
<gene>
    <name evidence="3" type="ORF">PIBRA_LOCUS10512</name>
</gene>
<evidence type="ECO:0000259" key="2">
    <source>
        <dbReference type="SMART" id="SM00501"/>
    </source>
</evidence>
<dbReference type="Pfam" id="PF01388">
    <property type="entry name" value="ARID"/>
    <property type="match status" value="1"/>
</dbReference>
<dbReference type="Gene3D" id="1.10.150.60">
    <property type="entry name" value="ARID DNA-binding domain"/>
    <property type="match status" value="1"/>
</dbReference>
<dbReference type="SUPFAM" id="SSF46774">
    <property type="entry name" value="ARID-like"/>
    <property type="match status" value="1"/>
</dbReference>
<protein>
    <recommendedName>
        <fullName evidence="2">ARID domain-containing protein</fullName>
    </recommendedName>
</protein>